<evidence type="ECO:0000256" key="2">
    <source>
        <dbReference type="ARBA" id="ARBA00023015"/>
    </source>
</evidence>
<evidence type="ECO:0000256" key="5">
    <source>
        <dbReference type="ARBA" id="ARBA00023242"/>
    </source>
</evidence>
<dbReference type="GO" id="GO:0046983">
    <property type="term" value="F:protein dimerization activity"/>
    <property type="evidence" value="ECO:0007669"/>
    <property type="project" value="InterPro"/>
</dbReference>
<dbReference type="AlphaFoldDB" id="A0AAV1Y2U7"/>
<keyword evidence="2" id="KW-0805">Transcription regulation</keyword>
<dbReference type="SUPFAM" id="SSF55455">
    <property type="entry name" value="SRF-like"/>
    <property type="match status" value="1"/>
</dbReference>
<evidence type="ECO:0000256" key="4">
    <source>
        <dbReference type="ARBA" id="ARBA00023163"/>
    </source>
</evidence>
<sequence>MQVHLLPKLRGTSEELIMGRKKIEIKMLKDSNTRQVTFSKRKTGLFKKANELSILCGCEVAVVVFSPGKKPYSFGHPDISTVATKFLQQESNSNSAQCSSSSNDDNSVRLNQLAEVMDQLYEEEKRGEILDVALHQFKKTQLDKVKDLHHLAELRCKIKARIDEMEVAETMLKIKEQPVVFCKNYGNEGNESNDV</sequence>
<evidence type="ECO:0000313" key="8">
    <source>
        <dbReference type="Proteomes" id="UP001497480"/>
    </source>
</evidence>
<dbReference type="PROSITE" id="PS50066">
    <property type="entry name" value="MADS_BOX_2"/>
    <property type="match status" value="1"/>
</dbReference>
<evidence type="ECO:0000256" key="1">
    <source>
        <dbReference type="ARBA" id="ARBA00004123"/>
    </source>
</evidence>
<evidence type="ECO:0000259" key="6">
    <source>
        <dbReference type="PROSITE" id="PS50066"/>
    </source>
</evidence>
<comment type="caution">
    <text evidence="7">The sequence shown here is derived from an EMBL/GenBank/DDBJ whole genome shotgun (WGS) entry which is preliminary data.</text>
</comment>
<dbReference type="EMBL" id="CAXHTB010000020">
    <property type="protein sequence ID" value="CAL0327463.1"/>
    <property type="molecule type" value="Genomic_DNA"/>
</dbReference>
<dbReference type="FunFam" id="3.40.1810.10:FF:000006">
    <property type="entry name" value="Agamous-like MADS-box protein AGL62"/>
    <property type="match status" value="1"/>
</dbReference>
<dbReference type="GO" id="GO:0000981">
    <property type="term" value="F:DNA-binding transcription factor activity, RNA polymerase II-specific"/>
    <property type="evidence" value="ECO:0007669"/>
    <property type="project" value="TreeGrafter"/>
</dbReference>
<keyword evidence="8" id="KW-1185">Reference proteome</keyword>
<dbReference type="GO" id="GO:0005634">
    <property type="term" value="C:nucleus"/>
    <property type="evidence" value="ECO:0007669"/>
    <property type="project" value="UniProtKB-SubCell"/>
</dbReference>
<dbReference type="Proteomes" id="UP001497480">
    <property type="component" value="Unassembled WGS sequence"/>
</dbReference>
<reference evidence="7 8" key="1">
    <citation type="submission" date="2024-03" db="EMBL/GenBank/DDBJ databases">
        <authorList>
            <person name="Martinez-Hernandez J."/>
        </authorList>
    </citation>
    <scope>NUCLEOTIDE SEQUENCE [LARGE SCALE GENOMIC DNA]</scope>
</reference>
<comment type="subcellular location">
    <subcellularLocation>
        <location evidence="1">Nucleus</location>
    </subcellularLocation>
</comment>
<dbReference type="Pfam" id="PF00319">
    <property type="entry name" value="SRF-TF"/>
    <property type="match status" value="1"/>
</dbReference>
<feature type="domain" description="MADS-box" evidence="6">
    <location>
        <begin position="18"/>
        <end position="78"/>
    </location>
</feature>
<proteinExistence type="predicted"/>
<protein>
    <recommendedName>
        <fullName evidence="6">MADS-box domain-containing protein</fullName>
    </recommendedName>
</protein>
<accession>A0AAV1Y2U7</accession>
<evidence type="ECO:0000256" key="3">
    <source>
        <dbReference type="ARBA" id="ARBA00023125"/>
    </source>
</evidence>
<dbReference type="PANTHER" id="PTHR11945">
    <property type="entry name" value="MADS BOX PROTEIN"/>
    <property type="match status" value="1"/>
</dbReference>
<gene>
    <name evidence="7" type="ORF">LLUT_LOCUS28523</name>
</gene>
<dbReference type="Gene3D" id="3.40.1810.10">
    <property type="entry name" value="Transcription factor, MADS-box"/>
    <property type="match status" value="1"/>
</dbReference>
<dbReference type="InterPro" id="IPR036879">
    <property type="entry name" value="TF_MADSbox_sf"/>
</dbReference>
<organism evidence="7 8">
    <name type="scientific">Lupinus luteus</name>
    <name type="common">European yellow lupine</name>
    <dbReference type="NCBI Taxonomy" id="3873"/>
    <lineage>
        <taxon>Eukaryota</taxon>
        <taxon>Viridiplantae</taxon>
        <taxon>Streptophyta</taxon>
        <taxon>Embryophyta</taxon>
        <taxon>Tracheophyta</taxon>
        <taxon>Spermatophyta</taxon>
        <taxon>Magnoliopsida</taxon>
        <taxon>eudicotyledons</taxon>
        <taxon>Gunneridae</taxon>
        <taxon>Pentapetalae</taxon>
        <taxon>rosids</taxon>
        <taxon>fabids</taxon>
        <taxon>Fabales</taxon>
        <taxon>Fabaceae</taxon>
        <taxon>Papilionoideae</taxon>
        <taxon>50 kb inversion clade</taxon>
        <taxon>genistoids sensu lato</taxon>
        <taxon>core genistoids</taxon>
        <taxon>Genisteae</taxon>
        <taxon>Lupinus</taxon>
    </lineage>
</organism>
<keyword evidence="4" id="KW-0804">Transcription</keyword>
<keyword evidence="5" id="KW-0539">Nucleus</keyword>
<dbReference type="SMART" id="SM00432">
    <property type="entry name" value="MADS"/>
    <property type="match status" value="1"/>
</dbReference>
<evidence type="ECO:0000313" key="7">
    <source>
        <dbReference type="EMBL" id="CAL0327463.1"/>
    </source>
</evidence>
<name>A0AAV1Y2U7_LUPLU</name>
<dbReference type="InterPro" id="IPR002100">
    <property type="entry name" value="TF_MADSbox"/>
</dbReference>
<dbReference type="PRINTS" id="PR00404">
    <property type="entry name" value="MADSDOMAIN"/>
</dbReference>
<dbReference type="PANTHER" id="PTHR11945:SF229">
    <property type="entry name" value="AGAMOUS-LIKE 55-RELATED"/>
    <property type="match status" value="1"/>
</dbReference>
<dbReference type="GO" id="GO:0000978">
    <property type="term" value="F:RNA polymerase II cis-regulatory region sequence-specific DNA binding"/>
    <property type="evidence" value="ECO:0007669"/>
    <property type="project" value="TreeGrafter"/>
</dbReference>
<keyword evidence="3" id="KW-0238">DNA-binding</keyword>